<dbReference type="InterPro" id="IPR023997">
    <property type="entry name" value="TonB-dep_OMP_SusC/RagA_CS"/>
</dbReference>
<dbReference type="InterPro" id="IPR008969">
    <property type="entry name" value="CarboxyPept-like_regulatory"/>
</dbReference>
<comment type="caution">
    <text evidence="13">The sequence shown here is derived from an EMBL/GenBank/DDBJ whole genome shotgun (WGS) entry which is preliminary data.</text>
</comment>
<dbReference type="Gene3D" id="2.40.170.20">
    <property type="entry name" value="TonB-dependent receptor, beta-barrel domain"/>
    <property type="match status" value="1"/>
</dbReference>
<dbReference type="NCBIfam" id="TIGR04056">
    <property type="entry name" value="OMP_RagA_SusC"/>
    <property type="match status" value="1"/>
</dbReference>
<keyword evidence="2 8" id="KW-0813">Transport</keyword>
<evidence type="ECO:0000256" key="3">
    <source>
        <dbReference type="ARBA" id="ARBA00022452"/>
    </source>
</evidence>
<evidence type="ECO:0000256" key="6">
    <source>
        <dbReference type="ARBA" id="ARBA00023136"/>
    </source>
</evidence>
<dbReference type="EMBL" id="JAVDVI010000020">
    <property type="protein sequence ID" value="MDR6969404.1"/>
    <property type="molecule type" value="Genomic_DNA"/>
</dbReference>
<keyword evidence="3 8" id="KW-1134">Transmembrane beta strand</keyword>
<keyword evidence="4 8" id="KW-0812">Transmembrane</keyword>
<evidence type="ECO:0000256" key="1">
    <source>
        <dbReference type="ARBA" id="ARBA00004571"/>
    </source>
</evidence>
<dbReference type="SUPFAM" id="SSF56935">
    <property type="entry name" value="Porins"/>
    <property type="match status" value="1"/>
</dbReference>
<dbReference type="PROSITE" id="PS52016">
    <property type="entry name" value="TONB_DEPENDENT_REC_3"/>
    <property type="match status" value="1"/>
</dbReference>
<organism evidence="13 14">
    <name type="scientific">Flavobacterium arsenatis</name>
    <dbReference type="NCBI Taxonomy" id="1484332"/>
    <lineage>
        <taxon>Bacteria</taxon>
        <taxon>Pseudomonadati</taxon>
        <taxon>Bacteroidota</taxon>
        <taxon>Flavobacteriia</taxon>
        <taxon>Flavobacteriales</taxon>
        <taxon>Flavobacteriaceae</taxon>
        <taxon>Flavobacterium</taxon>
    </lineage>
</organism>
<evidence type="ECO:0000256" key="9">
    <source>
        <dbReference type="RuleBase" id="RU003357"/>
    </source>
</evidence>
<dbReference type="InterPro" id="IPR037066">
    <property type="entry name" value="Plug_dom_sf"/>
</dbReference>
<dbReference type="InterPro" id="IPR036942">
    <property type="entry name" value="Beta-barrel_TonB_sf"/>
</dbReference>
<gene>
    <name evidence="13" type="ORF">J2X31_003435</name>
</gene>
<keyword evidence="6 8" id="KW-0472">Membrane</keyword>
<keyword evidence="5 9" id="KW-0798">TonB box</keyword>
<feature type="chain" id="PRO_5046982741" evidence="10">
    <location>
        <begin position="32"/>
        <end position="1074"/>
    </location>
</feature>
<evidence type="ECO:0000256" key="10">
    <source>
        <dbReference type="SAM" id="SignalP"/>
    </source>
</evidence>
<evidence type="ECO:0000313" key="14">
    <source>
        <dbReference type="Proteomes" id="UP001255185"/>
    </source>
</evidence>
<feature type="signal peptide" evidence="10">
    <location>
        <begin position="1"/>
        <end position="31"/>
    </location>
</feature>
<comment type="similarity">
    <text evidence="8 9">Belongs to the TonB-dependent receptor family.</text>
</comment>
<evidence type="ECO:0000256" key="2">
    <source>
        <dbReference type="ARBA" id="ARBA00022448"/>
    </source>
</evidence>
<dbReference type="InterPro" id="IPR012910">
    <property type="entry name" value="Plug_dom"/>
</dbReference>
<dbReference type="Pfam" id="PF07715">
    <property type="entry name" value="Plug"/>
    <property type="match status" value="1"/>
</dbReference>
<dbReference type="InterPro" id="IPR039426">
    <property type="entry name" value="TonB-dep_rcpt-like"/>
</dbReference>
<evidence type="ECO:0000256" key="5">
    <source>
        <dbReference type="ARBA" id="ARBA00023077"/>
    </source>
</evidence>
<dbReference type="Pfam" id="PF13715">
    <property type="entry name" value="CarbopepD_reg_2"/>
    <property type="match status" value="1"/>
</dbReference>
<feature type="domain" description="TonB-dependent receptor plug" evidence="12">
    <location>
        <begin position="127"/>
        <end position="233"/>
    </location>
</feature>
<proteinExistence type="inferred from homology"/>
<keyword evidence="7 8" id="KW-0998">Cell outer membrane</keyword>
<sequence>MKFNFLVLNRFKFILTLFLFLSVLAVQKTQAQNTVAVSGTIVDTSDGLPLPGVNIVEKGTTNGVSSDFDGNYTINVSSSNATIVISFMGYKPQEIPLQGRTTVQVNLAQDEQSLEEVVVIGYGTSRKSDLTGAVGTLSGDEIKRQPISSVAEALTGRIAGVRVTSSEGSPDSEIIIRIRGGASLSQDASPLYIVDGFPVNNINDISPSDIENITVLKDASSTAIYGSRGANGVVLVTTKSGKNGEKVNVSFDTFTGFKKIANTVDVLNPADYAKWQYEFALLKDDLESYETFFGPYSEIGQYDNVQNTNWQREIYGRTGMVQNHNLGIRGGSEKFSYNFNYVRYDEDAIMLGSSFKRDNLSLNLKNKASDKIDLSFTVRYSKTKINGGGANEQREISSTDSRLKHVIGYSPIDIPGLVTDDTDEAVAGNLVNPFVAVADNDRLQERTNYNMLGGLNWKITDDLHFRSDLGLDSYQYDDSRFYGRSTYYVGNIPSAENQGLPALIFSKREESRFRNANTLNYDFKKILGEDHSIKLLLGEEMIISKTNMLTNVIHAFPKFFDFDTALNLTSRGTPQSVDNFNFPDDKLLSFFGRFNYDYKNRYIFTATYRADGSSKFLGNNSWGYFPSAAAAWKISEESFLKDATWIDLVKMRLSYGKVGNNNIPDGQAVQSYQSIINGWINGVPNYLAPINVMPNPDLKWETTTTQNIGLDYAFSKGRLSGSIDFYKNITDDLLLRFPVAGSGYDFQYRNMGEIQNKGIETSINYEVIRKENYGLSVSFNISFNENRINSLGVMDNFEASSTWASTAIGPDFAVYQGQPIGMMFGYQNAGRYEVSDFDFADGVYTLKEGVADASSVVGMVVPGSMKLIDRNGDGVVDGDDRTIIGNSNPKNTGGLTLNGRIHNFDFSAAFNWSYGNDVYNASKIEHTTSTVSSPNGQYRNLTTVMEDGARWTNINAAGELVTDPAELTALNANTTMWSPNMQRFVMSDWAIEDGSFLRLNTLTLGYSLPESVLKPLGISRFRLYGTMTNVFVWTNYSGLDPEVSTRRATPYTPGVDYSPYPRNRQVVFGLNLNF</sequence>
<dbReference type="SUPFAM" id="SSF49464">
    <property type="entry name" value="Carboxypeptidase regulatory domain-like"/>
    <property type="match status" value="1"/>
</dbReference>
<evidence type="ECO:0000259" key="12">
    <source>
        <dbReference type="Pfam" id="PF07715"/>
    </source>
</evidence>
<dbReference type="NCBIfam" id="TIGR04057">
    <property type="entry name" value="SusC_RagA_signa"/>
    <property type="match status" value="1"/>
</dbReference>
<dbReference type="InterPro" id="IPR023996">
    <property type="entry name" value="TonB-dep_OMP_SusC/RagA"/>
</dbReference>
<protein>
    <submittedName>
        <fullName evidence="13">TonB-linked SusC/RagA family outer membrane protein</fullName>
    </submittedName>
</protein>
<evidence type="ECO:0000256" key="7">
    <source>
        <dbReference type="ARBA" id="ARBA00023237"/>
    </source>
</evidence>
<reference evidence="13 14" key="1">
    <citation type="submission" date="2023-07" db="EMBL/GenBank/DDBJ databases">
        <title>Sorghum-associated microbial communities from plants grown in Nebraska, USA.</title>
        <authorList>
            <person name="Schachtman D."/>
        </authorList>
    </citation>
    <scope>NUCLEOTIDE SEQUENCE [LARGE SCALE GENOMIC DNA]</scope>
    <source>
        <strain evidence="13 14">3773</strain>
    </source>
</reference>
<dbReference type="Gene3D" id="2.170.130.10">
    <property type="entry name" value="TonB-dependent receptor, plug domain"/>
    <property type="match status" value="1"/>
</dbReference>
<dbReference type="InterPro" id="IPR000531">
    <property type="entry name" value="Beta-barrel_TonB"/>
</dbReference>
<dbReference type="Gene3D" id="2.60.40.1120">
    <property type="entry name" value="Carboxypeptidase-like, regulatory domain"/>
    <property type="match status" value="1"/>
</dbReference>
<name>A0ABU1TU48_9FLAO</name>
<dbReference type="RefSeq" id="WP_310028432.1">
    <property type="nucleotide sequence ID" value="NZ_JAVDVI010000020.1"/>
</dbReference>
<evidence type="ECO:0000313" key="13">
    <source>
        <dbReference type="EMBL" id="MDR6969404.1"/>
    </source>
</evidence>
<feature type="domain" description="TonB-dependent receptor-like beta-barrel" evidence="11">
    <location>
        <begin position="438"/>
        <end position="789"/>
    </location>
</feature>
<evidence type="ECO:0000256" key="4">
    <source>
        <dbReference type="ARBA" id="ARBA00022692"/>
    </source>
</evidence>
<dbReference type="Pfam" id="PF00593">
    <property type="entry name" value="TonB_dep_Rec_b-barrel"/>
    <property type="match status" value="1"/>
</dbReference>
<evidence type="ECO:0000256" key="8">
    <source>
        <dbReference type="PROSITE-ProRule" id="PRU01360"/>
    </source>
</evidence>
<dbReference type="Proteomes" id="UP001255185">
    <property type="component" value="Unassembled WGS sequence"/>
</dbReference>
<evidence type="ECO:0000259" key="11">
    <source>
        <dbReference type="Pfam" id="PF00593"/>
    </source>
</evidence>
<comment type="subcellular location">
    <subcellularLocation>
        <location evidence="1 8">Cell outer membrane</location>
        <topology evidence="1 8">Multi-pass membrane protein</topology>
    </subcellularLocation>
</comment>
<keyword evidence="10" id="KW-0732">Signal</keyword>
<accession>A0ABU1TU48</accession>
<keyword evidence="14" id="KW-1185">Reference proteome</keyword>